<comment type="caution">
    <text evidence="9">The sequence shown here is derived from an EMBL/GenBank/DDBJ whole genome shotgun (WGS) entry which is preliminary data.</text>
</comment>
<organism evidence="9 10">
    <name type="scientific">Streptomyces telluris</name>
    <dbReference type="NCBI Taxonomy" id="2720021"/>
    <lineage>
        <taxon>Bacteria</taxon>
        <taxon>Bacillati</taxon>
        <taxon>Actinomycetota</taxon>
        <taxon>Actinomycetes</taxon>
        <taxon>Kitasatosporales</taxon>
        <taxon>Streptomycetaceae</taxon>
        <taxon>Streptomyces</taxon>
    </lineage>
</organism>
<dbReference type="Gene3D" id="1.10.600.10">
    <property type="entry name" value="Farnesyl Diphosphate Synthase"/>
    <property type="match status" value="1"/>
</dbReference>
<dbReference type="InterPro" id="IPR008949">
    <property type="entry name" value="Isoprenoid_synthase_dom_sf"/>
</dbReference>
<dbReference type="AlphaFoldDB" id="A0A9X2LHD9"/>
<evidence type="ECO:0000313" key="9">
    <source>
        <dbReference type="EMBL" id="MCQ8771265.1"/>
    </source>
</evidence>
<feature type="compositionally biased region" description="Low complexity" evidence="8">
    <location>
        <begin position="37"/>
        <end position="59"/>
    </location>
</feature>
<evidence type="ECO:0000256" key="5">
    <source>
        <dbReference type="ARBA" id="ARBA00035573"/>
    </source>
</evidence>
<feature type="region of interest" description="Disordered" evidence="8">
    <location>
        <begin position="75"/>
        <end position="120"/>
    </location>
</feature>
<evidence type="ECO:0000256" key="1">
    <source>
        <dbReference type="ARBA" id="ARBA00001946"/>
    </source>
</evidence>
<keyword evidence="10" id="KW-1185">Reference proteome</keyword>
<dbReference type="SFLD" id="SFLDG01020">
    <property type="entry name" value="Terpene_Cyclase_Like_2"/>
    <property type="match status" value="1"/>
</dbReference>
<dbReference type="PANTHER" id="PTHR35201">
    <property type="entry name" value="TERPENE SYNTHASE"/>
    <property type="match status" value="1"/>
</dbReference>
<dbReference type="GO" id="GO:0042214">
    <property type="term" value="P:terpene metabolic process"/>
    <property type="evidence" value="ECO:0007669"/>
    <property type="project" value="InterPro"/>
</dbReference>
<comment type="similarity">
    <text evidence="6">Belongs to the terpene synthase family. 2-methylisoborneol synthase subfamily.</text>
</comment>
<evidence type="ECO:0000256" key="4">
    <source>
        <dbReference type="ARBA" id="ARBA00023239"/>
    </source>
</evidence>
<evidence type="ECO:0000256" key="6">
    <source>
        <dbReference type="ARBA" id="ARBA00035653"/>
    </source>
</evidence>
<evidence type="ECO:0000256" key="7">
    <source>
        <dbReference type="RuleBase" id="RU366034"/>
    </source>
</evidence>
<dbReference type="RefSeq" id="WP_168094925.1">
    <property type="nucleotide sequence ID" value="NZ_JAATER010000324.1"/>
</dbReference>
<protein>
    <recommendedName>
        <fullName evidence="7">Terpene synthase</fullName>
        <ecNumber evidence="7">4.2.3.-</ecNumber>
    </recommendedName>
</protein>
<dbReference type="GO" id="GO:0046872">
    <property type="term" value="F:metal ion binding"/>
    <property type="evidence" value="ECO:0007669"/>
    <property type="project" value="UniProtKB-KW"/>
</dbReference>
<accession>A0A9X2LHD9</accession>
<gene>
    <name evidence="9" type="ORF">NQU55_16040</name>
</gene>
<name>A0A9X2LHD9_9ACTN</name>
<comment type="cofactor">
    <cofactor evidence="1 7">
        <name>Mg(2+)</name>
        <dbReference type="ChEBI" id="CHEBI:18420"/>
    </cofactor>
</comment>
<dbReference type="GO" id="GO:0010333">
    <property type="term" value="F:terpene synthase activity"/>
    <property type="evidence" value="ECO:0007669"/>
    <property type="project" value="InterPro"/>
</dbReference>
<dbReference type="SFLD" id="SFLDS00005">
    <property type="entry name" value="Isoprenoid_Synthase_Type_I"/>
    <property type="match status" value="1"/>
</dbReference>
<reference evidence="9" key="1">
    <citation type="submission" date="2022-06" db="EMBL/GenBank/DDBJ databases">
        <title>WGS of actinobacteria.</title>
        <authorList>
            <person name="Thawai C."/>
        </authorList>
    </citation>
    <scope>NUCLEOTIDE SEQUENCE</scope>
    <source>
        <strain evidence="9">AA8</strain>
    </source>
</reference>
<dbReference type="InterPro" id="IPR047945">
    <property type="entry name" value="MIB_synthase"/>
</dbReference>
<keyword evidence="4 7" id="KW-0456">Lyase</keyword>
<keyword evidence="3 7" id="KW-0460">Magnesium</keyword>
<evidence type="ECO:0000256" key="2">
    <source>
        <dbReference type="ARBA" id="ARBA00022723"/>
    </source>
</evidence>
<dbReference type="Pfam" id="PF19086">
    <property type="entry name" value="Terpene_syn_C_2"/>
    <property type="match status" value="1"/>
</dbReference>
<dbReference type="NCBIfam" id="NF041167">
    <property type="entry name" value="f2_encap_cargo2"/>
    <property type="match status" value="1"/>
</dbReference>
<dbReference type="EC" id="4.2.3.-" evidence="7"/>
<sequence length="444" mass="47494">MSLLSRITAPPAHHDVARLVATLLTHRQGARRRAPQALPGTTPRPAGTALPTGPTGLGTSAARLAATGRAREAWRAGKAGEAGEVREAGRVAGKPTAGAPGTSGASGIAGAPAASGSAAVSDDRGIGVPELYCPPALRDDPALAREVNDRLVDWADEVGIYDGRLDRVRAADFGRLMMLAHPDGDDPDRLLAAGKCALAEWATDDYYCDDETMGSRTDLLGSHLGLAYTAVDPSHLPARYAPAWEEEMRQDPVRVALRSGLDHLSRYAEPSQVARLRHEVAVLFVGYEQEGSWRSQGRMPGVREYLAHRQINSFLPCIALTDVVGGYALPASVYAEPRVRRAVTMAATAATLVNDLYSMTKEHDSSGVEFNLPVVIAEEDGCSLREAIERSAEIHDELVRTYETEAAALALTGTPELRRFLAGVWAWLGGNREWHAGSPRYNGA</sequence>
<dbReference type="InterPro" id="IPR034686">
    <property type="entry name" value="Terpene_cyclase-like_2"/>
</dbReference>
<feature type="compositionally biased region" description="Low complexity" evidence="8">
    <location>
        <begin position="92"/>
        <end position="119"/>
    </location>
</feature>
<dbReference type="PANTHER" id="PTHR35201:SF4">
    <property type="entry name" value="BETA-PINACENE SYNTHASE-RELATED"/>
    <property type="match status" value="1"/>
</dbReference>
<comment type="catalytic activity">
    <reaction evidence="5">
        <text>(E)-2-methylgeranyl diphosphate + H2O = 2-methylisoborneol + diphosphate</text>
        <dbReference type="Rhea" id="RHEA:32571"/>
        <dbReference type="ChEBI" id="CHEBI:15377"/>
        <dbReference type="ChEBI" id="CHEBI:33019"/>
        <dbReference type="ChEBI" id="CHEBI:61984"/>
        <dbReference type="ChEBI" id="CHEBI:61987"/>
        <dbReference type="EC" id="4.2.3.118"/>
    </reaction>
</comment>
<keyword evidence="2 7" id="KW-0479">Metal-binding</keyword>
<evidence type="ECO:0000313" key="10">
    <source>
        <dbReference type="Proteomes" id="UP001142374"/>
    </source>
</evidence>
<evidence type="ECO:0000256" key="8">
    <source>
        <dbReference type="SAM" id="MobiDB-lite"/>
    </source>
</evidence>
<dbReference type="SUPFAM" id="SSF48576">
    <property type="entry name" value="Terpenoid synthases"/>
    <property type="match status" value="1"/>
</dbReference>
<proteinExistence type="inferred from homology"/>
<dbReference type="EMBL" id="JANIID010000013">
    <property type="protein sequence ID" value="MCQ8771265.1"/>
    <property type="molecule type" value="Genomic_DNA"/>
</dbReference>
<evidence type="ECO:0000256" key="3">
    <source>
        <dbReference type="ARBA" id="ARBA00022842"/>
    </source>
</evidence>
<feature type="region of interest" description="Disordered" evidence="8">
    <location>
        <begin position="27"/>
        <end position="59"/>
    </location>
</feature>
<dbReference type="Proteomes" id="UP001142374">
    <property type="component" value="Unassembled WGS sequence"/>
</dbReference>